<evidence type="ECO:0008006" key="3">
    <source>
        <dbReference type="Google" id="ProtNLM"/>
    </source>
</evidence>
<keyword evidence="2" id="KW-1185">Reference proteome</keyword>
<dbReference type="EMBL" id="RQET01000007">
    <property type="protein sequence ID" value="TGK10201.1"/>
    <property type="molecule type" value="Genomic_DNA"/>
</dbReference>
<proteinExistence type="predicted"/>
<accession>A0A4R9GF85</accession>
<dbReference type="SUPFAM" id="SSF48537">
    <property type="entry name" value="Phospholipase C/P1 nuclease"/>
    <property type="match status" value="1"/>
</dbReference>
<organism evidence="1 2">
    <name type="scientific">Leptospira fletcheri</name>
    <dbReference type="NCBI Taxonomy" id="2484981"/>
    <lineage>
        <taxon>Bacteria</taxon>
        <taxon>Pseudomonadati</taxon>
        <taxon>Spirochaetota</taxon>
        <taxon>Spirochaetia</taxon>
        <taxon>Leptospirales</taxon>
        <taxon>Leptospiraceae</taxon>
        <taxon>Leptospira</taxon>
    </lineage>
</organism>
<sequence>MRFASLLLLPNLLFLFFSPPLSAWGSHYLIIDRVLEHPSAAFAGREVEAEELEDFVSKEAGGLKEVFDGYYRWLEAKGAKRFQPQILDPNAAKKRPLQEFLKAARLRPAHRFYSVRRLLPKETAKFGFVDRFKVYPYLEKREMDRYFFENVKGRKISVRSILTTYVDEPDWGMDHELWSVPEYGYGIQPFGNPTGESSKAPFHMLFRHENFFVKTFAPEMSAGSMLPERVELFRRLSEFAGKTGHPFWEYRFAAWVCHYVQDIGQPYHSKAVPSAGYYYYLKFALNSAQNRAKIKKETTQIVANRHFIYEDFVGYGLYKSYTTKDPIFENLKAFLSSGDPFLTGVNSVDDLLSKEGELAAEHSSRIDSTIVKVFGKKRTTDPTYDLERDPEYEISGVIRGIDSEKGDELARETGRDFRITAQSTRTVLMLIGVYGKKK</sequence>
<dbReference type="AlphaFoldDB" id="A0A4R9GF85"/>
<dbReference type="OrthoDB" id="36722at2"/>
<dbReference type="GO" id="GO:0016788">
    <property type="term" value="F:hydrolase activity, acting on ester bonds"/>
    <property type="evidence" value="ECO:0007669"/>
    <property type="project" value="InterPro"/>
</dbReference>
<dbReference type="InterPro" id="IPR008947">
    <property type="entry name" value="PLipase_C/P1_nuclease_dom_sf"/>
</dbReference>
<evidence type="ECO:0000313" key="1">
    <source>
        <dbReference type="EMBL" id="TGK10201.1"/>
    </source>
</evidence>
<gene>
    <name evidence="1" type="ORF">EHO60_10160</name>
</gene>
<dbReference type="Proteomes" id="UP000298458">
    <property type="component" value="Unassembled WGS sequence"/>
</dbReference>
<evidence type="ECO:0000313" key="2">
    <source>
        <dbReference type="Proteomes" id="UP000298458"/>
    </source>
</evidence>
<reference evidence="1" key="1">
    <citation type="journal article" date="2019" name="PLoS Negl. Trop. Dis.">
        <title>Revisiting the worldwide diversity of Leptospira species in the environment.</title>
        <authorList>
            <person name="Vincent A.T."/>
            <person name="Schiettekatte O."/>
            <person name="Bourhy P."/>
            <person name="Veyrier F.J."/>
            <person name="Picardeau M."/>
        </authorList>
    </citation>
    <scope>NUCLEOTIDE SEQUENCE [LARGE SCALE GENOMIC DNA]</scope>
    <source>
        <strain evidence="1">SSW15</strain>
    </source>
</reference>
<name>A0A4R9GF85_9LEPT</name>
<dbReference type="RefSeq" id="WP_135768088.1">
    <property type="nucleotide sequence ID" value="NZ_RQET01000007.1"/>
</dbReference>
<comment type="caution">
    <text evidence="1">The sequence shown here is derived from an EMBL/GenBank/DDBJ whole genome shotgun (WGS) entry which is preliminary data.</text>
</comment>
<protein>
    <recommendedName>
        <fullName evidence="3">Phospholipase</fullName>
    </recommendedName>
</protein>